<dbReference type="AlphaFoldDB" id="A0AA88GMF3"/>
<sequence length="239" mass="27832">MLQQQQEGYSVSRSDQTRVICICGSTSSGKSTLAKTLSIHYGVETVGQDSCRTKTVDEIKQLKGNFESIESIDFNKFKHSISEMLSKNRNHPLLFVEGYLSCCQQELITQYFDAIIFLDTTDGEVAKKRRWIRTIKKYPNREHDYEAFSQKFDTLIWKYYLKYRNFQMDNIIKSGKTYAVIGVDHLEAHEVFDRAVKFIDLVHKNEEHSIRNDEKYCQAPVWYDSNIDHAAALEENLSD</sequence>
<dbReference type="InterPro" id="IPR027417">
    <property type="entry name" value="P-loop_NTPase"/>
</dbReference>
<proteinExistence type="predicted"/>
<dbReference type="GeneID" id="68098113"/>
<dbReference type="Gene3D" id="3.40.50.300">
    <property type="entry name" value="P-loop containing nucleotide triphosphate hydrolases"/>
    <property type="match status" value="1"/>
</dbReference>
<name>A0AA88GMF3_NAELO</name>
<organism evidence="1 2">
    <name type="scientific">Naegleria lovaniensis</name>
    <name type="common">Amoeba</name>
    <dbReference type="NCBI Taxonomy" id="51637"/>
    <lineage>
        <taxon>Eukaryota</taxon>
        <taxon>Discoba</taxon>
        <taxon>Heterolobosea</taxon>
        <taxon>Tetramitia</taxon>
        <taxon>Eutetramitia</taxon>
        <taxon>Vahlkampfiidae</taxon>
        <taxon>Naegleria</taxon>
    </lineage>
</organism>
<reference evidence="1 2" key="1">
    <citation type="journal article" date="2018" name="BMC Genomics">
        <title>The genome of Naegleria lovaniensis, the basis for a comparative approach to unravel pathogenicity factors of the human pathogenic amoeba N. fowleri.</title>
        <authorList>
            <person name="Liechti N."/>
            <person name="Schurch N."/>
            <person name="Bruggmann R."/>
            <person name="Wittwer M."/>
        </authorList>
    </citation>
    <scope>NUCLEOTIDE SEQUENCE [LARGE SCALE GENOMIC DNA]</scope>
    <source>
        <strain evidence="1 2">ATCC 30569</strain>
    </source>
</reference>
<gene>
    <name evidence="1" type="ORF">C9374_005658</name>
</gene>
<dbReference type="RefSeq" id="XP_044547545.1">
    <property type="nucleotide sequence ID" value="XM_044695432.1"/>
</dbReference>
<keyword evidence="2" id="KW-1185">Reference proteome</keyword>
<dbReference type="Proteomes" id="UP000816034">
    <property type="component" value="Unassembled WGS sequence"/>
</dbReference>
<protein>
    <submittedName>
        <fullName evidence="1">Uncharacterized protein</fullName>
    </submittedName>
</protein>
<accession>A0AA88GMF3</accession>
<evidence type="ECO:0000313" key="2">
    <source>
        <dbReference type="Proteomes" id="UP000816034"/>
    </source>
</evidence>
<evidence type="ECO:0000313" key="1">
    <source>
        <dbReference type="EMBL" id="KAG2381866.1"/>
    </source>
</evidence>
<dbReference type="EMBL" id="PYSW02000025">
    <property type="protein sequence ID" value="KAG2381866.1"/>
    <property type="molecule type" value="Genomic_DNA"/>
</dbReference>
<dbReference type="SUPFAM" id="SSF52540">
    <property type="entry name" value="P-loop containing nucleoside triphosphate hydrolases"/>
    <property type="match status" value="1"/>
</dbReference>
<comment type="caution">
    <text evidence="1">The sequence shown here is derived from an EMBL/GenBank/DDBJ whole genome shotgun (WGS) entry which is preliminary data.</text>
</comment>